<keyword evidence="1" id="KW-0805">Transcription regulation</keyword>
<dbReference type="InterPro" id="IPR016032">
    <property type="entry name" value="Sig_transdc_resp-reg_C-effctor"/>
</dbReference>
<proteinExistence type="predicted"/>
<evidence type="ECO:0000256" key="2">
    <source>
        <dbReference type="ARBA" id="ARBA00023125"/>
    </source>
</evidence>
<dbReference type="PROSITE" id="PS00622">
    <property type="entry name" value="HTH_LUXR_1"/>
    <property type="match status" value="1"/>
</dbReference>
<dbReference type="PROSITE" id="PS50043">
    <property type="entry name" value="HTH_LUXR_2"/>
    <property type="match status" value="1"/>
</dbReference>
<dbReference type="Pfam" id="PF00196">
    <property type="entry name" value="GerE"/>
    <property type="match status" value="1"/>
</dbReference>
<dbReference type="Gene3D" id="1.10.10.10">
    <property type="entry name" value="Winged helix-like DNA-binding domain superfamily/Winged helix DNA-binding domain"/>
    <property type="match status" value="1"/>
</dbReference>
<dbReference type="InterPro" id="IPR036388">
    <property type="entry name" value="WH-like_DNA-bd_sf"/>
</dbReference>
<name>A0A7D7A155_9CLOT</name>
<dbReference type="SMART" id="SM00421">
    <property type="entry name" value="HTH_LUXR"/>
    <property type="match status" value="1"/>
</dbReference>
<organism evidence="5 6">
    <name type="scientific">Clostridium intestinale</name>
    <dbReference type="NCBI Taxonomy" id="36845"/>
    <lineage>
        <taxon>Bacteria</taxon>
        <taxon>Bacillati</taxon>
        <taxon>Bacillota</taxon>
        <taxon>Clostridia</taxon>
        <taxon>Eubacteriales</taxon>
        <taxon>Clostridiaceae</taxon>
        <taxon>Clostridium</taxon>
    </lineage>
</organism>
<dbReference type="KEGG" id="cint:HZF06_14280"/>
<reference evidence="5 6" key="1">
    <citation type="submission" date="2020-07" db="EMBL/GenBank/DDBJ databases">
        <title>Electron transfer.</title>
        <authorList>
            <person name="Huang L."/>
            <person name="Liu X."/>
            <person name="Zhou S."/>
        </authorList>
    </citation>
    <scope>NUCLEOTIDE SEQUENCE [LARGE SCALE GENOMIC DNA]</scope>
    <source>
        <strain evidence="5 6">Lx1</strain>
    </source>
</reference>
<evidence type="ECO:0000256" key="1">
    <source>
        <dbReference type="ARBA" id="ARBA00023015"/>
    </source>
</evidence>
<dbReference type="PANTHER" id="PTHR44688">
    <property type="entry name" value="DNA-BINDING TRANSCRIPTIONAL ACTIVATOR DEVR_DOSR"/>
    <property type="match status" value="1"/>
</dbReference>
<dbReference type="EMBL" id="CP059378">
    <property type="protein sequence ID" value="QLY82362.1"/>
    <property type="molecule type" value="Genomic_DNA"/>
</dbReference>
<keyword evidence="3" id="KW-0804">Transcription</keyword>
<protein>
    <recommendedName>
        <fullName evidence="4">HTH luxR-type domain-containing protein</fullName>
    </recommendedName>
</protein>
<dbReference type="CDD" id="cd06170">
    <property type="entry name" value="LuxR_C_like"/>
    <property type="match status" value="1"/>
</dbReference>
<gene>
    <name evidence="5" type="ORF">HZF06_14280</name>
</gene>
<evidence type="ECO:0000313" key="5">
    <source>
        <dbReference type="EMBL" id="QLY82362.1"/>
    </source>
</evidence>
<dbReference type="PRINTS" id="PR00038">
    <property type="entry name" value="HTHLUXR"/>
</dbReference>
<dbReference type="AlphaFoldDB" id="A0A7D7A155"/>
<dbReference type="InterPro" id="IPR000792">
    <property type="entry name" value="Tscrpt_reg_LuxR_C"/>
</dbReference>
<dbReference type="GO" id="GO:0006355">
    <property type="term" value="P:regulation of DNA-templated transcription"/>
    <property type="evidence" value="ECO:0007669"/>
    <property type="project" value="InterPro"/>
</dbReference>
<dbReference type="PANTHER" id="PTHR44688:SF16">
    <property type="entry name" value="DNA-BINDING TRANSCRIPTIONAL ACTIVATOR DEVR_DOSR"/>
    <property type="match status" value="1"/>
</dbReference>
<evidence type="ECO:0000313" key="6">
    <source>
        <dbReference type="Proteomes" id="UP000512286"/>
    </source>
</evidence>
<accession>A0A7D7A155</accession>
<sequence length="147" mass="17104">MVQGSLLKISIIIEDLEKNREVKNLFIEALHYSYENKILQPYFFEKDIVNRLTTEGRFNIISELTNKEKLHYEEIINIIRTKDDIILSQREIDVLKEIAKGSTNKEIGENLFISISTVKTHIINIYGKLQVSNRVSAVEEGKRLKII</sequence>
<dbReference type="GO" id="GO:0003677">
    <property type="term" value="F:DNA binding"/>
    <property type="evidence" value="ECO:0007669"/>
    <property type="project" value="UniProtKB-KW"/>
</dbReference>
<dbReference type="SUPFAM" id="SSF46894">
    <property type="entry name" value="C-terminal effector domain of the bipartite response regulators"/>
    <property type="match status" value="1"/>
</dbReference>
<evidence type="ECO:0000256" key="3">
    <source>
        <dbReference type="ARBA" id="ARBA00023163"/>
    </source>
</evidence>
<feature type="domain" description="HTH luxR-type" evidence="4">
    <location>
        <begin position="80"/>
        <end position="145"/>
    </location>
</feature>
<keyword evidence="2" id="KW-0238">DNA-binding</keyword>
<evidence type="ECO:0000259" key="4">
    <source>
        <dbReference type="PROSITE" id="PS50043"/>
    </source>
</evidence>
<dbReference type="Proteomes" id="UP000512286">
    <property type="component" value="Chromosome"/>
</dbReference>